<proteinExistence type="predicted"/>
<organism evidence="2 3">
    <name type="scientific">Pseudopithomyces chartarum</name>
    <dbReference type="NCBI Taxonomy" id="1892770"/>
    <lineage>
        <taxon>Eukaryota</taxon>
        <taxon>Fungi</taxon>
        <taxon>Dikarya</taxon>
        <taxon>Ascomycota</taxon>
        <taxon>Pezizomycotina</taxon>
        <taxon>Dothideomycetes</taxon>
        <taxon>Pleosporomycetidae</taxon>
        <taxon>Pleosporales</taxon>
        <taxon>Massarineae</taxon>
        <taxon>Didymosphaeriaceae</taxon>
        <taxon>Pseudopithomyces</taxon>
    </lineage>
</organism>
<protein>
    <submittedName>
        <fullName evidence="2">Uncharacterized protein</fullName>
    </submittedName>
</protein>
<keyword evidence="3" id="KW-1185">Reference proteome</keyword>
<gene>
    <name evidence="2" type="ORF">GRF29_164g35586</name>
</gene>
<sequence length="381" mass="40747">MLRPSSPHSPLLDNSLGKAPVFEPIASDIADGLDINQQTAMLSQFSTLAPLFDVSHSLSGGSISSTYSTGSTLSKDSGISIPESPLSGNDTFDFNLLSSASTGGEGAGSASDWIGKLDIQTELPASPFGNPAHALEHRSTSSAKGPSQDLYKLSSVLLDSLSQFDFGRCDDEVQPPPYSIPDQAISTMFQSSERLLEILHCFKHLSTPASSLRLPGLENQTLDNGVASLPPQVFVLEERPTSGSGEPIDMTAKITVLNSLSCLLRIYEYVFARIHAFLSSPSAACDVEASFPTLPLFNFGSYKLSKHFHLRLRIIGQVSTYLITQIEETVKNSGLSEIDDRIGASLLDIVVGRTGNNGENRLAVLKAQMNEVVGLASIEKA</sequence>
<accession>A0AAN6LNI5</accession>
<evidence type="ECO:0000313" key="3">
    <source>
        <dbReference type="Proteomes" id="UP001280581"/>
    </source>
</evidence>
<feature type="region of interest" description="Disordered" evidence="1">
    <location>
        <begin position="125"/>
        <end position="147"/>
    </location>
</feature>
<name>A0AAN6LNI5_9PLEO</name>
<comment type="caution">
    <text evidence="2">The sequence shown here is derived from an EMBL/GenBank/DDBJ whole genome shotgun (WGS) entry which is preliminary data.</text>
</comment>
<dbReference type="EMBL" id="WVTA01000015">
    <property type="protein sequence ID" value="KAK3201624.1"/>
    <property type="molecule type" value="Genomic_DNA"/>
</dbReference>
<evidence type="ECO:0000256" key="1">
    <source>
        <dbReference type="SAM" id="MobiDB-lite"/>
    </source>
</evidence>
<dbReference type="Proteomes" id="UP001280581">
    <property type="component" value="Unassembled WGS sequence"/>
</dbReference>
<dbReference type="AlphaFoldDB" id="A0AAN6LNI5"/>
<reference evidence="2 3" key="1">
    <citation type="submission" date="2021-02" db="EMBL/GenBank/DDBJ databases">
        <title>Genome assembly of Pseudopithomyces chartarum.</title>
        <authorList>
            <person name="Jauregui R."/>
            <person name="Singh J."/>
            <person name="Voisey C."/>
        </authorList>
    </citation>
    <scope>NUCLEOTIDE SEQUENCE [LARGE SCALE GENOMIC DNA]</scope>
    <source>
        <strain evidence="2 3">AGR01</strain>
    </source>
</reference>
<evidence type="ECO:0000313" key="2">
    <source>
        <dbReference type="EMBL" id="KAK3201624.1"/>
    </source>
</evidence>